<sequence length="81" mass="8561">MPENFGRVNGFSNTGSGMSIVPWSTPGGVYTVTGAGYGSTGYTASFRNMPGAQPFGGVGDYSGRRFPSDVGIYDDDIFFQE</sequence>
<evidence type="ECO:0000313" key="1">
    <source>
        <dbReference type="EMBL" id="JAP86111.1"/>
    </source>
</evidence>
<proteinExistence type="predicted"/>
<organism evidence="1">
    <name type="scientific">Rhipicephalus appendiculatus</name>
    <name type="common">Brown ear tick</name>
    <dbReference type="NCBI Taxonomy" id="34631"/>
    <lineage>
        <taxon>Eukaryota</taxon>
        <taxon>Metazoa</taxon>
        <taxon>Ecdysozoa</taxon>
        <taxon>Arthropoda</taxon>
        <taxon>Chelicerata</taxon>
        <taxon>Arachnida</taxon>
        <taxon>Acari</taxon>
        <taxon>Parasitiformes</taxon>
        <taxon>Ixodida</taxon>
        <taxon>Ixodoidea</taxon>
        <taxon>Ixodidae</taxon>
        <taxon>Rhipicephalinae</taxon>
        <taxon>Rhipicephalus</taxon>
        <taxon>Rhipicephalus</taxon>
    </lineage>
</organism>
<protein>
    <submittedName>
        <fullName evidence="1">Glycine rich superfamily member</fullName>
    </submittedName>
</protein>
<name>A0A131Z7G6_RHIAP</name>
<reference evidence="1" key="1">
    <citation type="journal article" date="2016" name="Ticks Tick Borne Dis.">
        <title>De novo assembly and annotation of the salivary gland transcriptome of Rhipicephalus appendiculatus male and female ticks during blood feeding.</title>
        <authorList>
            <person name="de Castro M.H."/>
            <person name="de Klerk D."/>
            <person name="Pienaar R."/>
            <person name="Latif A.A."/>
            <person name="Rees D.J."/>
            <person name="Mans B.J."/>
        </authorList>
    </citation>
    <scope>NUCLEOTIDE SEQUENCE</scope>
    <source>
        <tissue evidence="1">Salivary glands</tissue>
    </source>
</reference>
<dbReference type="AlphaFoldDB" id="A0A131Z7G6"/>
<dbReference type="EMBL" id="GEDV01002446">
    <property type="protein sequence ID" value="JAP86111.1"/>
    <property type="molecule type" value="Transcribed_RNA"/>
</dbReference>
<accession>A0A131Z7G6</accession>